<organism evidence="2">
    <name type="scientific">freshwater metagenome</name>
    <dbReference type="NCBI Taxonomy" id="449393"/>
    <lineage>
        <taxon>unclassified sequences</taxon>
        <taxon>metagenomes</taxon>
        <taxon>ecological metagenomes</taxon>
    </lineage>
</organism>
<gene>
    <name evidence="2" type="ORF">UFOPK3139_00564</name>
</gene>
<accession>A0A6J6ZGJ6</accession>
<dbReference type="PRINTS" id="PR00385">
    <property type="entry name" value="P450"/>
</dbReference>
<dbReference type="PRINTS" id="PR00359">
    <property type="entry name" value="BP450"/>
</dbReference>
<dbReference type="SUPFAM" id="SSF48264">
    <property type="entry name" value="Cytochrome P450"/>
    <property type="match status" value="1"/>
</dbReference>
<dbReference type="EMBL" id="CAFABA010000015">
    <property type="protein sequence ID" value="CAB4818776.1"/>
    <property type="molecule type" value="Genomic_DNA"/>
</dbReference>
<dbReference type="GO" id="GO:0008395">
    <property type="term" value="F:steroid hydroxylase activity"/>
    <property type="evidence" value="ECO:0007669"/>
    <property type="project" value="TreeGrafter"/>
</dbReference>
<protein>
    <submittedName>
        <fullName evidence="2">Unannotated protein</fullName>
    </submittedName>
</protein>
<dbReference type="InterPro" id="IPR001128">
    <property type="entry name" value="Cyt_P450"/>
</dbReference>
<comment type="similarity">
    <text evidence="1">Belongs to the cytochrome P450 family.</text>
</comment>
<dbReference type="InterPro" id="IPR002397">
    <property type="entry name" value="Cyt_P450_B"/>
</dbReference>
<evidence type="ECO:0000256" key="1">
    <source>
        <dbReference type="ARBA" id="ARBA00010617"/>
    </source>
</evidence>
<name>A0A6J6ZGJ6_9ZZZZ</name>
<dbReference type="InterPro" id="IPR036396">
    <property type="entry name" value="Cyt_P450_sf"/>
</dbReference>
<dbReference type="GO" id="GO:0020037">
    <property type="term" value="F:heme binding"/>
    <property type="evidence" value="ECO:0007669"/>
    <property type="project" value="InterPro"/>
</dbReference>
<dbReference type="Pfam" id="PF00067">
    <property type="entry name" value="p450"/>
    <property type="match status" value="1"/>
</dbReference>
<dbReference type="GO" id="GO:0036199">
    <property type="term" value="F:cholest-4-en-3-one 26-monooxygenase activity"/>
    <property type="evidence" value="ECO:0007669"/>
    <property type="project" value="TreeGrafter"/>
</dbReference>
<reference evidence="2" key="1">
    <citation type="submission" date="2020-05" db="EMBL/GenBank/DDBJ databases">
        <authorList>
            <person name="Chiriac C."/>
            <person name="Salcher M."/>
            <person name="Ghai R."/>
            <person name="Kavagutti S V."/>
        </authorList>
    </citation>
    <scope>NUCLEOTIDE SEQUENCE</scope>
</reference>
<proteinExistence type="inferred from homology"/>
<dbReference type="GO" id="GO:0005506">
    <property type="term" value="F:iron ion binding"/>
    <property type="evidence" value="ECO:0007669"/>
    <property type="project" value="InterPro"/>
</dbReference>
<dbReference type="AlphaFoldDB" id="A0A6J6ZGJ6"/>
<dbReference type="GO" id="GO:0006707">
    <property type="term" value="P:cholesterol catabolic process"/>
    <property type="evidence" value="ECO:0007669"/>
    <property type="project" value="TreeGrafter"/>
</dbReference>
<evidence type="ECO:0000313" key="2">
    <source>
        <dbReference type="EMBL" id="CAB4818776.1"/>
    </source>
</evidence>
<sequence>MIGLIEKYLQHRAVLIVANIIERGSCDFVDDLAAELPLQAIAEIMGVPQEERRMLFDWSNRMIGLDDPEYANEDGAAASFELFMYSNELAKKRREDPRDDIVTKLINAEIDGDRLSELEFDMFMMLLTVAGNETTRNTTAWGMWALIQNPEQYAALVADIDGKLDRATEEILRWATPVYHFRRTAMADTAIAGQEIKQGDKVVIWHTSADRDETVFDSPYQFNIERWPNEHIAFGGGGPHFCLGANLARMELKLIFREILERIPDMKLTAEPSILRSNFIGGIKHMPVTYTAGARKNPAALPVS</sequence>
<dbReference type="Gene3D" id="1.10.630.10">
    <property type="entry name" value="Cytochrome P450"/>
    <property type="match status" value="1"/>
</dbReference>
<dbReference type="CDD" id="cd11033">
    <property type="entry name" value="CYP142-like"/>
    <property type="match status" value="1"/>
</dbReference>
<dbReference type="PANTHER" id="PTHR46696:SF4">
    <property type="entry name" value="BIOTIN BIOSYNTHESIS CYTOCHROME P450"/>
    <property type="match status" value="1"/>
</dbReference>
<dbReference type="PANTHER" id="PTHR46696">
    <property type="entry name" value="P450, PUTATIVE (EUROFUNG)-RELATED"/>
    <property type="match status" value="1"/>
</dbReference>